<dbReference type="InterPro" id="IPR050395">
    <property type="entry name" value="4Fe4S_Ferredoxin_RnfB"/>
</dbReference>
<feature type="binding site" evidence="10">
    <location>
        <position position="183"/>
    </location>
    <ligand>
        <name>[4Fe-4S] cluster</name>
        <dbReference type="ChEBI" id="CHEBI:49883"/>
        <label>2</label>
    </ligand>
</feature>
<comment type="subcellular location">
    <subcellularLocation>
        <location evidence="10">Cell membrane</location>
    </subcellularLocation>
</comment>
<accession>A0A9D1RDX3</accession>
<dbReference type="Gene3D" id="1.10.15.40">
    <property type="entry name" value="Electron transport complex subunit B, putative Fe-S cluster"/>
    <property type="match status" value="1"/>
</dbReference>
<dbReference type="GO" id="GO:0046872">
    <property type="term" value="F:metal ion binding"/>
    <property type="evidence" value="ECO:0007669"/>
    <property type="project" value="UniProtKB-KW"/>
</dbReference>
<feature type="binding site" evidence="10">
    <location>
        <position position="76"/>
    </location>
    <ligand>
        <name>[4Fe-4S] cluster</name>
        <dbReference type="ChEBI" id="CHEBI:49883"/>
        <label>1</label>
    </ligand>
</feature>
<keyword evidence="2 10" id="KW-0004">4Fe-4S</keyword>
<feature type="domain" description="4Fe-4S ferredoxin-type" evidence="12">
    <location>
        <begin position="240"/>
        <end position="266"/>
    </location>
</feature>
<comment type="function">
    <text evidence="10">Part of a membrane-bound complex that couples electron transfer with translocation of ions across the membrane.</text>
</comment>
<dbReference type="Proteomes" id="UP000824205">
    <property type="component" value="Unassembled WGS sequence"/>
</dbReference>
<dbReference type="NCBIfam" id="TIGR01944">
    <property type="entry name" value="rnfB"/>
    <property type="match status" value="1"/>
</dbReference>
<dbReference type="HAMAP" id="MF_00463">
    <property type="entry name" value="RsxB_RnfB"/>
    <property type="match status" value="1"/>
</dbReference>
<feature type="binding site" evidence="10">
    <location>
        <position position="59"/>
    </location>
    <ligand>
        <name>[4Fe-4S] cluster</name>
        <dbReference type="ChEBI" id="CHEBI:49883"/>
        <label>1</label>
    </ligand>
</feature>
<evidence type="ECO:0000259" key="12">
    <source>
        <dbReference type="PROSITE" id="PS51379"/>
    </source>
</evidence>
<evidence type="ECO:0000256" key="1">
    <source>
        <dbReference type="ARBA" id="ARBA00022448"/>
    </source>
</evidence>
<dbReference type="GO" id="GO:0051539">
    <property type="term" value="F:4 iron, 4 sulfur cluster binding"/>
    <property type="evidence" value="ECO:0007669"/>
    <property type="project" value="UniProtKB-UniRule"/>
</dbReference>
<feature type="binding site" evidence="10">
    <location>
        <position position="173"/>
    </location>
    <ligand>
        <name>[4Fe-4S] cluster</name>
        <dbReference type="ChEBI" id="CHEBI:49883"/>
        <label>3</label>
    </ligand>
</feature>
<evidence type="ECO:0000256" key="7">
    <source>
        <dbReference type="ARBA" id="ARBA00023004"/>
    </source>
</evidence>
<dbReference type="Gene3D" id="3.30.70.20">
    <property type="match status" value="2"/>
</dbReference>
<evidence type="ECO:0000256" key="10">
    <source>
        <dbReference type="HAMAP-Rule" id="MF_00463"/>
    </source>
</evidence>
<dbReference type="PANTHER" id="PTHR43560">
    <property type="entry name" value="ION-TRANSLOCATING OXIDOREDUCTASE COMPLEX SUBUNIT B"/>
    <property type="match status" value="1"/>
</dbReference>
<name>A0A9D1RDX3_9FIRM</name>
<evidence type="ECO:0000256" key="9">
    <source>
        <dbReference type="ARBA" id="ARBA00023136"/>
    </source>
</evidence>
<keyword evidence="1 10" id="KW-0813">Transport</keyword>
<comment type="caution">
    <text evidence="14">The sequence shown here is derived from an EMBL/GenBank/DDBJ whole genome shotgun (WGS) entry which is preliminary data.</text>
</comment>
<dbReference type="PROSITE" id="PS51656">
    <property type="entry name" value="4FE4S"/>
    <property type="match status" value="1"/>
</dbReference>
<proteinExistence type="inferred from homology"/>
<keyword evidence="3 10" id="KW-0479">Metal-binding</keyword>
<dbReference type="GO" id="GO:0022900">
    <property type="term" value="P:electron transport chain"/>
    <property type="evidence" value="ECO:0007669"/>
    <property type="project" value="UniProtKB-UniRule"/>
</dbReference>
<dbReference type="PANTHER" id="PTHR43560:SF1">
    <property type="entry name" value="ION-TRANSLOCATING OXIDOREDUCTASE COMPLEX SUBUNIT B"/>
    <property type="match status" value="1"/>
</dbReference>
<protein>
    <recommendedName>
        <fullName evidence="10">Ion-translocating oxidoreductase complex subunit B</fullName>
        <ecNumber evidence="10">7.-.-.-</ecNumber>
    </recommendedName>
    <alternativeName>
        <fullName evidence="10">Rnf electron transport complex subunit B</fullName>
    </alternativeName>
</protein>
<keyword evidence="4 10" id="KW-0677">Repeat</keyword>
<dbReference type="InterPro" id="IPR007202">
    <property type="entry name" value="4Fe-4S_dom"/>
</dbReference>
<organism evidence="14 15">
    <name type="scientific">Candidatus Eubacterium faecipullorum</name>
    <dbReference type="NCBI Taxonomy" id="2838571"/>
    <lineage>
        <taxon>Bacteria</taxon>
        <taxon>Bacillati</taxon>
        <taxon>Bacillota</taxon>
        <taxon>Clostridia</taxon>
        <taxon>Eubacteriales</taxon>
        <taxon>Eubacteriaceae</taxon>
        <taxon>Eubacterium</taxon>
    </lineage>
</organism>
<feature type="binding site" evidence="10">
    <location>
        <position position="179"/>
    </location>
    <ligand>
        <name>[4Fe-4S] cluster</name>
        <dbReference type="ChEBI" id="CHEBI:49883"/>
        <label>3</label>
    </ligand>
</feature>
<evidence type="ECO:0000256" key="3">
    <source>
        <dbReference type="ARBA" id="ARBA00022723"/>
    </source>
</evidence>
<feature type="binding site" evidence="10">
    <location>
        <position position="51"/>
    </location>
    <ligand>
        <name>[4Fe-4S] cluster</name>
        <dbReference type="ChEBI" id="CHEBI:49883"/>
        <label>1</label>
    </ligand>
</feature>
<keyword evidence="6 10" id="KW-0249">Electron transport</keyword>
<feature type="region of interest" description="Hydrophobic" evidence="10">
    <location>
        <begin position="1"/>
        <end position="28"/>
    </location>
</feature>
<feature type="binding site" evidence="10">
    <location>
        <position position="140"/>
    </location>
    <ligand>
        <name>[4Fe-4S] cluster</name>
        <dbReference type="ChEBI" id="CHEBI:49883"/>
        <label>2</label>
    </ligand>
</feature>
<keyword evidence="8 10" id="KW-0411">Iron-sulfur</keyword>
<dbReference type="PROSITE" id="PS51379">
    <property type="entry name" value="4FE4S_FER_2"/>
    <property type="match status" value="3"/>
</dbReference>
<comment type="caution">
    <text evidence="10">Lacks conserved residue(s) required for the propagation of feature annotation.</text>
</comment>
<feature type="binding site" evidence="10">
    <location>
        <position position="54"/>
    </location>
    <ligand>
        <name>[4Fe-4S] cluster</name>
        <dbReference type="ChEBI" id="CHEBI:49883"/>
        <label>1</label>
    </ligand>
</feature>
<dbReference type="InterPro" id="IPR017896">
    <property type="entry name" value="4Fe4S_Fe-S-bd"/>
</dbReference>
<comment type="subunit">
    <text evidence="10">The complex is composed of six subunits: RnfA, RnfB, RnfC, RnfD, RnfE and RnfG.</text>
</comment>
<keyword evidence="10" id="KW-1003">Cell membrane</keyword>
<dbReference type="SUPFAM" id="SSF54862">
    <property type="entry name" value="4Fe-4S ferredoxins"/>
    <property type="match status" value="2"/>
</dbReference>
<dbReference type="Pfam" id="PF04060">
    <property type="entry name" value="FeS"/>
    <property type="match status" value="1"/>
</dbReference>
<dbReference type="CDD" id="cd10549">
    <property type="entry name" value="MtMvhB_like"/>
    <property type="match status" value="1"/>
</dbReference>
<dbReference type="InterPro" id="IPR010207">
    <property type="entry name" value="Elect_transpt_cplx_RnfB/RsxB"/>
</dbReference>
<keyword evidence="7 10" id="KW-0408">Iron</keyword>
<feature type="binding site" evidence="10">
    <location>
        <position position="144"/>
    </location>
    <ligand>
        <name>[4Fe-4S] cluster</name>
        <dbReference type="ChEBI" id="CHEBI:49883"/>
        <label>2</label>
    </ligand>
</feature>
<feature type="domain" description="4Fe-4S" evidence="13">
    <location>
        <begin position="34"/>
        <end position="93"/>
    </location>
</feature>
<evidence type="ECO:0000256" key="4">
    <source>
        <dbReference type="ARBA" id="ARBA00022737"/>
    </source>
</evidence>
<keyword evidence="11" id="KW-1133">Transmembrane helix</keyword>
<feature type="binding site" evidence="10">
    <location>
        <position position="154"/>
    </location>
    <ligand>
        <name>[4Fe-4S] cluster</name>
        <dbReference type="ChEBI" id="CHEBI:49883"/>
        <label>3</label>
    </ligand>
</feature>
<sequence length="266" mass="28065">MDMNNIIIATVVVAVVGVAIAVLLSIAEKLFHVEIDEREEQVRECLAGNNCGACGYAGCDALAKAIVNGEAPVTACTVAGQAGADKIAAIMGVEAGKMERQVAFVRCSGTTDLRNKKFDYYGTKTCTAVKFALGRGDMSCAYGCMGYGSCVAVCDSKAIRIINGKAVVEPELCIACGKCVKECPQNLIEIVPADSVYRVQCLNKQKGKAVRVNCQAGCIGCGLCERNCPEGAIKVTDNIAKIDYTKCVACGVCAEKCPSKVIRKYN</sequence>
<feature type="binding site" evidence="10">
    <location>
        <position position="176"/>
    </location>
    <ligand>
        <name>[4Fe-4S] cluster</name>
        <dbReference type="ChEBI" id="CHEBI:49883"/>
        <label>3</label>
    </ligand>
</feature>
<dbReference type="GO" id="GO:0009055">
    <property type="term" value="F:electron transfer activity"/>
    <property type="evidence" value="ECO:0007669"/>
    <property type="project" value="InterPro"/>
</dbReference>
<dbReference type="GO" id="GO:0005886">
    <property type="term" value="C:plasma membrane"/>
    <property type="evidence" value="ECO:0007669"/>
    <property type="project" value="UniProtKB-SubCell"/>
</dbReference>
<feature type="domain" description="4Fe-4S ferredoxin-type" evidence="12">
    <location>
        <begin position="208"/>
        <end position="238"/>
    </location>
</feature>
<keyword evidence="5 10" id="KW-1278">Translocase</keyword>
<dbReference type="PROSITE" id="PS00198">
    <property type="entry name" value="4FE4S_FER_1"/>
    <property type="match status" value="3"/>
</dbReference>
<evidence type="ECO:0000256" key="8">
    <source>
        <dbReference type="ARBA" id="ARBA00023014"/>
    </source>
</evidence>
<reference evidence="14" key="1">
    <citation type="journal article" date="2021" name="PeerJ">
        <title>Extensive microbial diversity within the chicken gut microbiome revealed by metagenomics and culture.</title>
        <authorList>
            <person name="Gilroy R."/>
            <person name="Ravi A."/>
            <person name="Getino M."/>
            <person name="Pursley I."/>
            <person name="Horton D.L."/>
            <person name="Alikhan N.F."/>
            <person name="Baker D."/>
            <person name="Gharbi K."/>
            <person name="Hall N."/>
            <person name="Watson M."/>
            <person name="Adriaenssens E.M."/>
            <person name="Foster-Nyarko E."/>
            <person name="Jarju S."/>
            <person name="Secka A."/>
            <person name="Antonio M."/>
            <person name="Oren A."/>
            <person name="Chaudhuri R.R."/>
            <person name="La Ragione R."/>
            <person name="Hildebrand F."/>
            <person name="Pallen M.J."/>
        </authorList>
    </citation>
    <scope>NUCLEOTIDE SEQUENCE</scope>
    <source>
        <strain evidence="14">421</strain>
    </source>
</reference>
<dbReference type="EMBL" id="DXGE01000018">
    <property type="protein sequence ID" value="HIW85700.1"/>
    <property type="molecule type" value="Genomic_DNA"/>
</dbReference>
<keyword evidence="11" id="KW-0812">Transmembrane</keyword>
<dbReference type="EC" id="7.-.-.-" evidence="10"/>
<gene>
    <name evidence="10" type="primary">rnfB</name>
    <name evidence="14" type="ORF">IAA48_04315</name>
</gene>
<evidence type="ECO:0000313" key="14">
    <source>
        <dbReference type="EMBL" id="HIW85700.1"/>
    </source>
</evidence>
<evidence type="ECO:0000256" key="2">
    <source>
        <dbReference type="ARBA" id="ARBA00022485"/>
    </source>
</evidence>
<keyword evidence="9 10" id="KW-0472">Membrane</keyword>
<feature type="binding site" evidence="10">
    <location>
        <position position="150"/>
    </location>
    <ligand>
        <name>[4Fe-4S] cluster</name>
        <dbReference type="ChEBI" id="CHEBI:49883"/>
        <label>2</label>
    </ligand>
</feature>
<dbReference type="InterPro" id="IPR017900">
    <property type="entry name" value="4Fe4S_Fe_S_CS"/>
</dbReference>
<evidence type="ECO:0000256" key="5">
    <source>
        <dbReference type="ARBA" id="ARBA00022967"/>
    </source>
</evidence>
<dbReference type="AlphaFoldDB" id="A0A9D1RDX3"/>
<evidence type="ECO:0000256" key="11">
    <source>
        <dbReference type="SAM" id="Phobius"/>
    </source>
</evidence>
<reference evidence="14" key="2">
    <citation type="submission" date="2021-04" db="EMBL/GenBank/DDBJ databases">
        <authorList>
            <person name="Gilroy R."/>
        </authorList>
    </citation>
    <scope>NUCLEOTIDE SEQUENCE</scope>
    <source>
        <strain evidence="14">421</strain>
    </source>
</reference>
<evidence type="ECO:0000313" key="15">
    <source>
        <dbReference type="Proteomes" id="UP000824205"/>
    </source>
</evidence>
<dbReference type="Pfam" id="PF00037">
    <property type="entry name" value="Fer4"/>
    <property type="match status" value="1"/>
</dbReference>
<comment type="similarity">
    <text evidence="10">Belongs to the 4Fe4S bacterial-type ferredoxin family. RnfB subfamily.</text>
</comment>
<dbReference type="Pfam" id="PF12838">
    <property type="entry name" value="Fer4_7"/>
    <property type="match status" value="1"/>
</dbReference>
<feature type="transmembrane region" description="Helical" evidence="11">
    <location>
        <begin position="6"/>
        <end position="27"/>
    </location>
</feature>
<evidence type="ECO:0000256" key="6">
    <source>
        <dbReference type="ARBA" id="ARBA00022982"/>
    </source>
</evidence>
<feature type="domain" description="4Fe-4S ferredoxin-type" evidence="12">
    <location>
        <begin position="164"/>
        <end position="193"/>
    </location>
</feature>
<comment type="cofactor">
    <cofactor evidence="10">
        <name>[4Fe-4S] cluster</name>
        <dbReference type="ChEBI" id="CHEBI:49883"/>
    </cofactor>
    <text evidence="10">Binds 3 [4Fe-4S] clusters.</text>
</comment>
<evidence type="ECO:0000259" key="13">
    <source>
        <dbReference type="PROSITE" id="PS51656"/>
    </source>
</evidence>